<dbReference type="InterPro" id="IPR051057">
    <property type="entry name" value="PI-PLC_domain"/>
</dbReference>
<dbReference type="Gene3D" id="3.20.20.190">
    <property type="entry name" value="Phosphatidylinositol (PI) phosphodiesterase"/>
    <property type="match status" value="1"/>
</dbReference>
<reference evidence="2 3" key="1">
    <citation type="journal article" date="2016" name="Genome Biol. Evol.">
        <title>Divergent and convergent evolution of fungal pathogenicity.</title>
        <authorList>
            <person name="Shang Y."/>
            <person name="Xiao G."/>
            <person name="Zheng P."/>
            <person name="Cen K."/>
            <person name="Zhan S."/>
            <person name="Wang C."/>
        </authorList>
    </citation>
    <scope>NUCLEOTIDE SEQUENCE [LARGE SCALE GENOMIC DNA]</scope>
    <source>
        <strain evidence="2 3">ARSEF 7405</strain>
    </source>
</reference>
<dbReference type="CDD" id="cd08586">
    <property type="entry name" value="PI-PLCc_BcPLC_like"/>
    <property type="match status" value="1"/>
</dbReference>
<proteinExistence type="predicted"/>
<protein>
    <submittedName>
        <fullName evidence="2">PLC-like phosphodiesterase, TIM beta/alpha-barrel domain protein</fullName>
    </submittedName>
</protein>
<evidence type="ECO:0000313" key="2">
    <source>
        <dbReference type="EMBL" id="KZZ91354.1"/>
    </source>
</evidence>
<name>A0A167YHK9_9EURO</name>
<dbReference type="OrthoDB" id="1046782at2759"/>
<dbReference type="PANTHER" id="PTHR13593">
    <property type="match status" value="1"/>
</dbReference>
<dbReference type="VEuPathDB" id="FungiDB:AAP_03524"/>
<keyword evidence="3" id="KW-1185">Reference proteome</keyword>
<dbReference type="PROSITE" id="PS50007">
    <property type="entry name" value="PIPLC_X_DOMAIN"/>
    <property type="match status" value="1"/>
</dbReference>
<dbReference type="InterPro" id="IPR017946">
    <property type="entry name" value="PLC-like_Pdiesterase_TIM-brl"/>
</dbReference>
<accession>A0A167YHK9</accession>
<sequence length="459" mass="52658">MGGDSDRLTIRNLTAGHVILAQVQRYPQQRAKFHLCPKPQQEEPIGESFYLRIGPYETCQTDIPLFVSGENERLRLTFAAFRGRHFVHLPHTNTPDDNDTNTPNRLYAVFIRSQRHLTLYQLTDESRWMESLRDDLMLSALSIPGTHNSPTCYKAPPSVRCQAVSVREQLEHGVRFLDLRMHPDHAVGGNDERDKLVLVHSVFPISFSGKKTFRRLLEDIEDFLRRNPSEALLVSIKREGPGHHNDQQLSRVLYEHYANNNDLWYTKPTIPTLGEARGKIVLLRRFNIADHLKKEWNGEGWGIDATGWADNTPHALCKSGTICIQDFYEIPKADHITEKVEYIKGQIRRAAMVKHRDAAIRAAICDRTSLCLSCPLYINFLSASNFWKLRTWPKDIAAKVNPQVTDYLAREHTSDEGDWSTGILVCDWVGRSGDWTLVKSIIGMNSWLKIDHDEHYVLN</sequence>
<dbReference type="InterPro" id="IPR000909">
    <property type="entry name" value="PLipase_C_PInositol-sp_X_dom"/>
</dbReference>
<dbReference type="GO" id="GO:0006629">
    <property type="term" value="P:lipid metabolic process"/>
    <property type="evidence" value="ECO:0007669"/>
    <property type="project" value="InterPro"/>
</dbReference>
<comment type="caution">
    <text evidence="2">The sequence shown here is derived from an EMBL/GenBank/DDBJ whole genome shotgun (WGS) entry which is preliminary data.</text>
</comment>
<dbReference type="PANTHER" id="PTHR13593:SF113">
    <property type="entry name" value="SI:DKEY-266F7.9"/>
    <property type="match status" value="1"/>
</dbReference>
<gene>
    <name evidence="2" type="ORF">AAP_03524</name>
</gene>
<feature type="domain" description="Phosphatidylinositol-specific phospholipase C X" evidence="1">
    <location>
        <begin position="134"/>
        <end position="285"/>
    </location>
</feature>
<dbReference type="SMART" id="SM00148">
    <property type="entry name" value="PLCXc"/>
    <property type="match status" value="1"/>
</dbReference>
<dbReference type="EMBL" id="AZGZ01000014">
    <property type="protein sequence ID" value="KZZ91354.1"/>
    <property type="molecule type" value="Genomic_DNA"/>
</dbReference>
<dbReference type="Proteomes" id="UP000242877">
    <property type="component" value="Unassembled WGS sequence"/>
</dbReference>
<dbReference type="Pfam" id="PF00388">
    <property type="entry name" value="PI-PLC-X"/>
    <property type="match status" value="1"/>
</dbReference>
<evidence type="ECO:0000259" key="1">
    <source>
        <dbReference type="SMART" id="SM00148"/>
    </source>
</evidence>
<organism evidence="2 3">
    <name type="scientific">Ascosphaera apis ARSEF 7405</name>
    <dbReference type="NCBI Taxonomy" id="392613"/>
    <lineage>
        <taxon>Eukaryota</taxon>
        <taxon>Fungi</taxon>
        <taxon>Dikarya</taxon>
        <taxon>Ascomycota</taxon>
        <taxon>Pezizomycotina</taxon>
        <taxon>Eurotiomycetes</taxon>
        <taxon>Eurotiomycetidae</taxon>
        <taxon>Onygenales</taxon>
        <taxon>Ascosphaeraceae</taxon>
        <taxon>Ascosphaera</taxon>
    </lineage>
</organism>
<dbReference type="GO" id="GO:0008081">
    <property type="term" value="F:phosphoric diester hydrolase activity"/>
    <property type="evidence" value="ECO:0007669"/>
    <property type="project" value="InterPro"/>
</dbReference>
<dbReference type="SUPFAM" id="SSF51695">
    <property type="entry name" value="PLC-like phosphodiesterases"/>
    <property type="match status" value="1"/>
</dbReference>
<dbReference type="AlphaFoldDB" id="A0A167YHK9"/>
<evidence type="ECO:0000313" key="3">
    <source>
        <dbReference type="Proteomes" id="UP000242877"/>
    </source>
</evidence>